<dbReference type="Pfam" id="PF04657">
    <property type="entry name" value="DMT_YdcZ"/>
    <property type="match status" value="1"/>
</dbReference>
<dbReference type="PANTHER" id="PTHR34821:SF2">
    <property type="entry name" value="INNER MEMBRANE PROTEIN YDCZ"/>
    <property type="match status" value="1"/>
</dbReference>
<evidence type="ECO:0000313" key="3">
    <source>
        <dbReference type="Proteomes" id="UP001079657"/>
    </source>
</evidence>
<gene>
    <name evidence="2" type="ORF">OXH55_02360</name>
</gene>
<dbReference type="RefSeq" id="WP_268047867.1">
    <property type="nucleotide sequence ID" value="NZ_JAPQES010000001.1"/>
</dbReference>
<reference evidence="2" key="1">
    <citation type="submission" date="2022-12" db="EMBL/GenBank/DDBJ databases">
        <authorList>
            <person name="Wang J."/>
        </authorList>
    </citation>
    <scope>NUCLEOTIDE SEQUENCE</scope>
    <source>
        <strain evidence="2">HY-42-06</strain>
    </source>
</reference>
<dbReference type="Proteomes" id="UP001079657">
    <property type="component" value="Unassembled WGS sequence"/>
</dbReference>
<evidence type="ECO:0000313" key="2">
    <source>
        <dbReference type="EMBL" id="MCY6369489.1"/>
    </source>
</evidence>
<protein>
    <submittedName>
        <fullName evidence="2">DMT family transporter</fullName>
    </submittedName>
</protein>
<dbReference type="InterPro" id="IPR006750">
    <property type="entry name" value="YdcZ"/>
</dbReference>
<organism evidence="2 3">
    <name type="scientific">Clostridium ganghwense</name>
    <dbReference type="NCBI Taxonomy" id="312089"/>
    <lineage>
        <taxon>Bacteria</taxon>
        <taxon>Bacillati</taxon>
        <taxon>Bacillota</taxon>
        <taxon>Clostridia</taxon>
        <taxon>Eubacteriales</taxon>
        <taxon>Clostridiaceae</taxon>
        <taxon>Clostridium</taxon>
    </lineage>
</organism>
<evidence type="ECO:0000256" key="1">
    <source>
        <dbReference type="SAM" id="Phobius"/>
    </source>
</evidence>
<keyword evidence="3" id="KW-1185">Reference proteome</keyword>
<name>A0ABT4CKB7_9CLOT</name>
<dbReference type="PANTHER" id="PTHR34821">
    <property type="entry name" value="INNER MEMBRANE PROTEIN YDCZ"/>
    <property type="match status" value="1"/>
</dbReference>
<sequence length="149" mass="16347">MLYIILAFAAGCLVILSMIINSHLAKRIGVFQGTFINYIVGLLFTVIVLLFRNNAINLSFNNLSQIPFWAYLGGLIGVIVVAISNVIIPKIPTIYSTLLIFLGQLFTGIIIDSFTGNLISKGKLIGGFLIIAGLVYNFNVDKKHLIENE</sequence>
<feature type="transmembrane region" description="Helical" evidence="1">
    <location>
        <begin position="94"/>
        <end position="111"/>
    </location>
</feature>
<proteinExistence type="predicted"/>
<feature type="transmembrane region" description="Helical" evidence="1">
    <location>
        <begin position="68"/>
        <end position="88"/>
    </location>
</feature>
<keyword evidence="1" id="KW-0472">Membrane</keyword>
<dbReference type="EMBL" id="JAPQES010000001">
    <property type="protein sequence ID" value="MCY6369489.1"/>
    <property type="molecule type" value="Genomic_DNA"/>
</dbReference>
<accession>A0ABT4CKB7</accession>
<comment type="caution">
    <text evidence="2">The sequence shown here is derived from an EMBL/GenBank/DDBJ whole genome shotgun (WGS) entry which is preliminary data.</text>
</comment>
<keyword evidence="1" id="KW-1133">Transmembrane helix</keyword>
<feature type="transmembrane region" description="Helical" evidence="1">
    <location>
        <begin position="35"/>
        <end position="56"/>
    </location>
</feature>
<feature type="transmembrane region" description="Helical" evidence="1">
    <location>
        <begin position="123"/>
        <end position="140"/>
    </location>
</feature>
<keyword evidence="1" id="KW-0812">Transmembrane</keyword>